<evidence type="ECO:0000313" key="2">
    <source>
        <dbReference type="EMBL" id="QJP89304.1"/>
    </source>
</evidence>
<protein>
    <submittedName>
        <fullName evidence="2">Type II toxin-antitoxin system antitoxin YqcF</fullName>
    </submittedName>
</protein>
<reference evidence="2" key="1">
    <citation type="submission" date="2020-04" db="EMBL/GenBank/DDBJ databases">
        <title>Phage recombination drives evolution of spore-forming Bacilli.</title>
        <authorList>
            <person name="Dragos A."/>
            <person name="Kovacs A.T."/>
        </authorList>
    </citation>
    <scope>NUCLEOTIDE SEQUENCE</scope>
    <source>
        <strain evidence="2">168</strain>
    </source>
</reference>
<proteinExistence type="predicted"/>
<organism evidence="2">
    <name type="scientific">Bacillus subtilis (strain 168)</name>
    <dbReference type="NCBI Taxonomy" id="224308"/>
    <lineage>
        <taxon>Bacteria</taxon>
        <taxon>Bacillati</taxon>
        <taxon>Bacillota</taxon>
        <taxon>Bacilli</taxon>
        <taxon>Bacillales</taxon>
        <taxon>Bacillaceae</taxon>
        <taxon>Bacillus</taxon>
    </lineage>
</organism>
<dbReference type="AlphaFoldDB" id="A0A6M4JL88"/>
<name>A0A6M4JL88_BACSU</name>
<feature type="domain" description="Suppressor of fused-like" evidence="1">
    <location>
        <begin position="33"/>
        <end position="189"/>
    </location>
</feature>
<gene>
    <name evidence="2" type="primary">yqxf</name>
    <name evidence="2" type="ORF">HIR78_15245</name>
</gene>
<dbReference type="SMR" id="A0A6M4JL88"/>
<dbReference type="Pfam" id="PF05076">
    <property type="entry name" value="SUFU"/>
    <property type="match status" value="1"/>
</dbReference>
<dbReference type="OrthoDB" id="8479146at2"/>
<accession>A0A6M4JL88</accession>
<dbReference type="EMBL" id="CP052842">
    <property type="protein sequence ID" value="QJP89304.1"/>
    <property type="molecule type" value="Genomic_DNA"/>
</dbReference>
<dbReference type="KEGG" id="bsu:BSU25870"/>
<evidence type="ECO:0000259" key="1">
    <source>
        <dbReference type="Pfam" id="PF05076"/>
    </source>
</evidence>
<dbReference type="InterPro" id="IPR020941">
    <property type="entry name" value="SUFU-like_domain"/>
</dbReference>
<dbReference type="RefSeq" id="WP_009967790.1">
    <property type="nucleotide sequence ID" value="NC_000964.3"/>
</dbReference>
<sequence length="192" mass="21476">MGVTQENKVIARTVLGAFGGKPKVTKYWDDNKNSSIDILSVSDQPQEGITSYSTLGLSDHSINYEVNGTPLRIEIVAAMESASDIYANVLSTCAFNIINSNFTCAPGVIFKNVISMYDQETDMKHIMFVPPFLWEEDLELLEFSNKNVTWLMALPISEGELQVAEKHGSDYLQDLLESKQIDIFDIKRESVV</sequence>